<reference evidence="2" key="1">
    <citation type="journal article" date="2019" name="bioRxiv">
        <title>The Genome of the Zebra Mussel, Dreissena polymorpha: A Resource for Invasive Species Research.</title>
        <authorList>
            <person name="McCartney M.A."/>
            <person name="Auch B."/>
            <person name="Kono T."/>
            <person name="Mallez S."/>
            <person name="Zhang Y."/>
            <person name="Obille A."/>
            <person name="Becker A."/>
            <person name="Abrahante J.E."/>
            <person name="Garbe J."/>
            <person name="Badalamenti J.P."/>
            <person name="Herman A."/>
            <person name="Mangelson H."/>
            <person name="Liachko I."/>
            <person name="Sullivan S."/>
            <person name="Sone E.D."/>
            <person name="Koren S."/>
            <person name="Silverstein K.A.T."/>
            <person name="Beckman K.B."/>
            <person name="Gohl D.M."/>
        </authorList>
    </citation>
    <scope>NUCLEOTIDE SEQUENCE</scope>
    <source>
        <strain evidence="2">Duluth1</strain>
        <tissue evidence="2">Whole animal</tissue>
    </source>
</reference>
<gene>
    <name evidence="2" type="ORF">DPMN_157099</name>
</gene>
<reference evidence="2" key="2">
    <citation type="submission" date="2020-11" db="EMBL/GenBank/DDBJ databases">
        <authorList>
            <person name="McCartney M.A."/>
            <person name="Auch B."/>
            <person name="Kono T."/>
            <person name="Mallez S."/>
            <person name="Becker A."/>
            <person name="Gohl D.M."/>
            <person name="Silverstein K.A.T."/>
            <person name="Koren S."/>
            <person name="Bechman K.B."/>
            <person name="Herman A."/>
            <person name="Abrahante J.E."/>
            <person name="Garbe J."/>
        </authorList>
    </citation>
    <scope>NUCLEOTIDE SEQUENCE</scope>
    <source>
        <strain evidence="2">Duluth1</strain>
        <tissue evidence="2">Whole animal</tissue>
    </source>
</reference>
<comment type="caution">
    <text evidence="2">The sequence shown here is derived from an EMBL/GenBank/DDBJ whole genome shotgun (WGS) entry which is preliminary data.</text>
</comment>
<dbReference type="AlphaFoldDB" id="A0A9D4IPP3"/>
<organism evidence="2 3">
    <name type="scientific">Dreissena polymorpha</name>
    <name type="common">Zebra mussel</name>
    <name type="synonym">Mytilus polymorpha</name>
    <dbReference type="NCBI Taxonomy" id="45954"/>
    <lineage>
        <taxon>Eukaryota</taxon>
        <taxon>Metazoa</taxon>
        <taxon>Spiralia</taxon>
        <taxon>Lophotrochozoa</taxon>
        <taxon>Mollusca</taxon>
        <taxon>Bivalvia</taxon>
        <taxon>Autobranchia</taxon>
        <taxon>Heteroconchia</taxon>
        <taxon>Euheterodonta</taxon>
        <taxon>Imparidentia</taxon>
        <taxon>Neoheterodontei</taxon>
        <taxon>Myida</taxon>
        <taxon>Dreissenoidea</taxon>
        <taxon>Dreissenidae</taxon>
        <taxon>Dreissena</taxon>
    </lineage>
</organism>
<name>A0A9D4IPP3_DREPO</name>
<evidence type="ECO:0000256" key="1">
    <source>
        <dbReference type="SAM" id="MobiDB-lite"/>
    </source>
</evidence>
<dbReference type="Proteomes" id="UP000828390">
    <property type="component" value="Unassembled WGS sequence"/>
</dbReference>
<protein>
    <submittedName>
        <fullName evidence="2">Uncharacterized protein</fullName>
    </submittedName>
</protein>
<evidence type="ECO:0000313" key="2">
    <source>
        <dbReference type="EMBL" id="KAH3779298.1"/>
    </source>
</evidence>
<proteinExistence type="predicted"/>
<sequence>MHASTIIRLSGGSGHNVTRAPSHGGATTSAHVATSSGPRCHQCTGATDPHYCSMVVQCNPDEVACYLRFFCSHIIVLT</sequence>
<evidence type="ECO:0000313" key="3">
    <source>
        <dbReference type="Proteomes" id="UP000828390"/>
    </source>
</evidence>
<accession>A0A9D4IPP3</accession>
<feature type="region of interest" description="Disordered" evidence="1">
    <location>
        <begin position="1"/>
        <end position="33"/>
    </location>
</feature>
<keyword evidence="3" id="KW-1185">Reference proteome</keyword>
<dbReference type="EMBL" id="JAIWYP010000008">
    <property type="protein sequence ID" value="KAH3779298.1"/>
    <property type="molecule type" value="Genomic_DNA"/>
</dbReference>